<dbReference type="GeneID" id="98177567"/>
<feature type="domain" description="Ketoreductase" evidence="3">
    <location>
        <begin position="6"/>
        <end position="184"/>
    </location>
</feature>
<dbReference type="InterPro" id="IPR002347">
    <property type="entry name" value="SDR_fam"/>
</dbReference>
<dbReference type="PRINTS" id="PR00081">
    <property type="entry name" value="GDHRDH"/>
</dbReference>
<dbReference type="PANTHER" id="PTHR48107:SF7">
    <property type="entry name" value="RE15974P"/>
    <property type="match status" value="1"/>
</dbReference>
<proteinExistence type="inferred from homology"/>
<dbReference type="InterPro" id="IPR036291">
    <property type="entry name" value="NAD(P)-bd_dom_sf"/>
</dbReference>
<evidence type="ECO:0000256" key="2">
    <source>
        <dbReference type="ARBA" id="ARBA00023002"/>
    </source>
</evidence>
<dbReference type="SMART" id="SM00822">
    <property type="entry name" value="PKS_KR"/>
    <property type="match status" value="1"/>
</dbReference>
<accession>A0ABQ0GFS4</accession>
<organism evidence="4 5">
    <name type="scientific">Madurella fahalii</name>
    <dbReference type="NCBI Taxonomy" id="1157608"/>
    <lineage>
        <taxon>Eukaryota</taxon>
        <taxon>Fungi</taxon>
        <taxon>Dikarya</taxon>
        <taxon>Ascomycota</taxon>
        <taxon>Pezizomycotina</taxon>
        <taxon>Sordariomycetes</taxon>
        <taxon>Sordariomycetidae</taxon>
        <taxon>Sordariales</taxon>
        <taxon>Sordariales incertae sedis</taxon>
        <taxon>Madurella</taxon>
    </lineage>
</organism>
<comment type="caution">
    <text evidence="4">The sequence shown here is derived from an EMBL/GenBank/DDBJ whole genome shotgun (WGS) entry which is preliminary data.</text>
</comment>
<dbReference type="EMBL" id="BAAFSV010000003">
    <property type="protein sequence ID" value="GAB1316614.1"/>
    <property type="molecule type" value="Genomic_DNA"/>
</dbReference>
<dbReference type="PRINTS" id="PR00080">
    <property type="entry name" value="SDRFAMILY"/>
</dbReference>
<evidence type="ECO:0000256" key="1">
    <source>
        <dbReference type="ARBA" id="ARBA00006484"/>
    </source>
</evidence>
<sequence>MSLQGKVALVTGASTGIGRAVALRLGADGANVVVSYGSDAEGASQVVNEIGADNALAVQADAAKPADLERLIDQTVSRFGKIDMLVNSAGVMDMGPLEVMTEGAFDRIFNINVKAPLLLCQKAVPHMSPGSRIVLFSTTLCTASTVPPHYLLYVASKGAIEQATRVLAKDLGKKGITVNAVAPGPTSSKGFHANQTDESLKMAAKLNPHGRIGEPDEIADAVAFLCTDASRWVTGQTLRVNGGMA</sequence>
<dbReference type="PANTHER" id="PTHR48107">
    <property type="entry name" value="NADPH-DEPENDENT ALDEHYDE REDUCTASE-LIKE PROTEIN, CHLOROPLASTIC-RELATED"/>
    <property type="match status" value="1"/>
</dbReference>
<dbReference type="Pfam" id="PF13561">
    <property type="entry name" value="adh_short_C2"/>
    <property type="match status" value="1"/>
</dbReference>
<gene>
    <name evidence="4" type="ORF">MFIFM68171_06824</name>
</gene>
<evidence type="ECO:0000259" key="3">
    <source>
        <dbReference type="SMART" id="SM00822"/>
    </source>
</evidence>
<dbReference type="Proteomes" id="UP001628179">
    <property type="component" value="Unassembled WGS sequence"/>
</dbReference>
<reference evidence="4 5" key="1">
    <citation type="submission" date="2024-09" db="EMBL/GenBank/DDBJ databases">
        <title>Itraconazole resistance in Madurella fahalii resulting from another homologue of gene encoding cytochrome P450 14-alpha sterol demethylase (CYP51).</title>
        <authorList>
            <person name="Yoshioka I."/>
            <person name="Fahal A.H."/>
            <person name="Kaneko S."/>
            <person name="Yaguchi T."/>
        </authorList>
    </citation>
    <scope>NUCLEOTIDE SEQUENCE [LARGE SCALE GENOMIC DNA]</scope>
    <source>
        <strain evidence="4 5">IFM 68171</strain>
    </source>
</reference>
<dbReference type="SUPFAM" id="SSF51735">
    <property type="entry name" value="NAD(P)-binding Rossmann-fold domains"/>
    <property type="match status" value="1"/>
</dbReference>
<keyword evidence="5" id="KW-1185">Reference proteome</keyword>
<evidence type="ECO:0000313" key="5">
    <source>
        <dbReference type="Proteomes" id="UP001628179"/>
    </source>
</evidence>
<evidence type="ECO:0000313" key="4">
    <source>
        <dbReference type="EMBL" id="GAB1316614.1"/>
    </source>
</evidence>
<keyword evidence="2" id="KW-0560">Oxidoreductase</keyword>
<dbReference type="RefSeq" id="XP_070918345.1">
    <property type="nucleotide sequence ID" value="XM_071062244.1"/>
</dbReference>
<dbReference type="Gene3D" id="3.40.50.720">
    <property type="entry name" value="NAD(P)-binding Rossmann-like Domain"/>
    <property type="match status" value="1"/>
</dbReference>
<name>A0ABQ0GFS4_9PEZI</name>
<dbReference type="NCBIfam" id="NF005559">
    <property type="entry name" value="PRK07231.1"/>
    <property type="match status" value="1"/>
</dbReference>
<dbReference type="InterPro" id="IPR057326">
    <property type="entry name" value="KR_dom"/>
</dbReference>
<comment type="similarity">
    <text evidence="1">Belongs to the short-chain dehydrogenases/reductases (SDR) family.</text>
</comment>
<protein>
    <recommendedName>
        <fullName evidence="3">Ketoreductase domain-containing protein</fullName>
    </recommendedName>
</protein>